<dbReference type="PANTHER" id="PTHR37468">
    <property type="entry name" value="SULFATE TRANSPORTER CYSZ"/>
    <property type="match status" value="1"/>
</dbReference>
<evidence type="ECO:0000256" key="6">
    <source>
        <dbReference type="ARBA" id="ARBA00022692"/>
    </source>
</evidence>
<organism evidence="11">
    <name type="scientific">hydrothermal vent metagenome</name>
    <dbReference type="NCBI Taxonomy" id="652676"/>
    <lineage>
        <taxon>unclassified sequences</taxon>
        <taxon>metagenomes</taxon>
        <taxon>ecological metagenomes</taxon>
    </lineage>
</organism>
<evidence type="ECO:0000256" key="1">
    <source>
        <dbReference type="ARBA" id="ARBA00004141"/>
    </source>
</evidence>
<reference evidence="11" key="1">
    <citation type="submission" date="2018-06" db="EMBL/GenBank/DDBJ databases">
        <authorList>
            <person name="Zhirakovskaya E."/>
        </authorList>
    </citation>
    <scope>NUCLEOTIDE SEQUENCE</scope>
</reference>
<evidence type="ECO:0000256" key="3">
    <source>
        <dbReference type="ARBA" id="ARBA00022475"/>
    </source>
</evidence>
<feature type="transmembrane region" description="Helical" evidence="10">
    <location>
        <begin position="163"/>
        <end position="182"/>
    </location>
</feature>
<protein>
    <recommendedName>
        <fullName evidence="12">Sulfate transporter, CysZ-type</fullName>
    </recommendedName>
</protein>
<feature type="transmembrane region" description="Helical" evidence="10">
    <location>
        <begin position="71"/>
        <end position="97"/>
    </location>
</feature>
<dbReference type="GO" id="GO:0000103">
    <property type="term" value="P:sulfate assimilation"/>
    <property type="evidence" value="ECO:0007669"/>
    <property type="project" value="TreeGrafter"/>
</dbReference>
<evidence type="ECO:0008006" key="12">
    <source>
        <dbReference type="Google" id="ProtNLM"/>
    </source>
</evidence>
<accession>A0A3B0QPS2</accession>
<keyword evidence="2" id="KW-0813">Transport</keyword>
<evidence type="ECO:0000256" key="5">
    <source>
        <dbReference type="ARBA" id="ARBA00022605"/>
    </source>
</evidence>
<dbReference type="GO" id="GO:0009675">
    <property type="term" value="F:high-affinity sulfate:proton symporter activity"/>
    <property type="evidence" value="ECO:0007669"/>
    <property type="project" value="TreeGrafter"/>
</dbReference>
<evidence type="ECO:0000256" key="8">
    <source>
        <dbReference type="ARBA" id="ARBA00023136"/>
    </source>
</evidence>
<feature type="region of interest" description="Disordered" evidence="9">
    <location>
        <begin position="240"/>
        <end position="278"/>
    </location>
</feature>
<dbReference type="AlphaFoldDB" id="A0A3B0QPS2"/>
<evidence type="ECO:0000256" key="2">
    <source>
        <dbReference type="ARBA" id="ARBA00022448"/>
    </source>
</evidence>
<keyword evidence="4" id="KW-0997">Cell inner membrane</keyword>
<evidence type="ECO:0000256" key="4">
    <source>
        <dbReference type="ARBA" id="ARBA00022519"/>
    </source>
</evidence>
<evidence type="ECO:0000256" key="9">
    <source>
        <dbReference type="SAM" id="MobiDB-lite"/>
    </source>
</evidence>
<dbReference type="EMBL" id="UOEA01000045">
    <property type="protein sequence ID" value="VAV83684.1"/>
    <property type="molecule type" value="Genomic_DNA"/>
</dbReference>
<proteinExistence type="predicted"/>
<dbReference type="PANTHER" id="PTHR37468:SF1">
    <property type="entry name" value="SULFATE TRANSPORTER CYSZ"/>
    <property type="match status" value="1"/>
</dbReference>
<keyword evidence="8 10" id="KW-0472">Membrane</keyword>
<feature type="transmembrane region" description="Helical" evidence="10">
    <location>
        <begin position="134"/>
        <end position="157"/>
    </location>
</feature>
<feature type="transmembrane region" description="Helical" evidence="10">
    <location>
        <begin position="27"/>
        <end position="51"/>
    </location>
</feature>
<keyword evidence="7 10" id="KW-1133">Transmembrane helix</keyword>
<evidence type="ECO:0000313" key="11">
    <source>
        <dbReference type="EMBL" id="VAV83684.1"/>
    </source>
</evidence>
<dbReference type="GO" id="GO:0005886">
    <property type="term" value="C:plasma membrane"/>
    <property type="evidence" value="ECO:0007669"/>
    <property type="project" value="TreeGrafter"/>
</dbReference>
<dbReference type="Pfam" id="PF07264">
    <property type="entry name" value="EI24"/>
    <property type="match status" value="1"/>
</dbReference>
<name>A0A3B0QPS2_9ZZZZ</name>
<gene>
    <name evidence="11" type="ORF">MNBD_DELTA01-958</name>
</gene>
<keyword evidence="5" id="KW-0028">Amino-acid biosynthesis</keyword>
<comment type="subcellular location">
    <subcellularLocation>
        <location evidence="1">Membrane</location>
        <topology evidence="1">Multi-pass membrane protein</topology>
    </subcellularLocation>
</comment>
<feature type="compositionally biased region" description="Basic and acidic residues" evidence="9">
    <location>
        <begin position="245"/>
        <end position="264"/>
    </location>
</feature>
<dbReference type="InterPro" id="IPR059112">
    <property type="entry name" value="CysZ/EI24"/>
</dbReference>
<feature type="transmembrane region" description="Helical" evidence="10">
    <location>
        <begin position="203"/>
        <end position="224"/>
    </location>
</feature>
<keyword evidence="3" id="KW-1003">Cell membrane</keyword>
<sequence length="278" mass="30892">MTNFFRGIGDFFVGCKMVATTRELWPYVWIPLLINIVVYAIVVGVGIYFYGDLMAYFMPTGEAWYVAIFRFFAWIIFTVVIGLGIFFTFFVVASTIASPFNERLSAKYEELITGRHVSEGFGVTAVITQEIKRLIVYVIIFGLLLFLTSIISFIPFVNFLVPVLWLLFAVYVAAFEFISYVLDRRGLLLGEKSSYLRSRLLRCGGFGLATAWGMLIPVVNVAVIPCAVVGATHLAIKSGVPQGRAGKDSRSIRGPGKDPGRAPEFDNLLEESSGDEVK</sequence>
<dbReference type="InterPro" id="IPR050480">
    <property type="entry name" value="CysZ-like"/>
</dbReference>
<evidence type="ECO:0000256" key="10">
    <source>
        <dbReference type="SAM" id="Phobius"/>
    </source>
</evidence>
<feature type="compositionally biased region" description="Acidic residues" evidence="9">
    <location>
        <begin position="267"/>
        <end position="278"/>
    </location>
</feature>
<evidence type="ECO:0000256" key="7">
    <source>
        <dbReference type="ARBA" id="ARBA00022989"/>
    </source>
</evidence>
<dbReference type="GO" id="GO:0019344">
    <property type="term" value="P:cysteine biosynthetic process"/>
    <property type="evidence" value="ECO:0007669"/>
    <property type="project" value="TreeGrafter"/>
</dbReference>
<keyword evidence="6 10" id="KW-0812">Transmembrane</keyword>